<evidence type="ECO:0000313" key="3">
    <source>
        <dbReference type="Proteomes" id="UP000236162"/>
    </source>
</evidence>
<evidence type="ECO:0000256" key="1">
    <source>
        <dbReference type="ARBA" id="ARBA00022801"/>
    </source>
</evidence>
<accession>A0ABQ0NBV7</accession>
<dbReference type="SUPFAM" id="SSF48208">
    <property type="entry name" value="Six-hairpin glycosidases"/>
    <property type="match status" value="1"/>
</dbReference>
<dbReference type="Gene3D" id="1.50.10.10">
    <property type="match status" value="1"/>
</dbReference>
<protein>
    <submittedName>
        <fullName evidence="2">Rhamnogalacturonides degradation protein RhiN</fullName>
    </submittedName>
</protein>
<dbReference type="EMBL" id="BDOR01000012">
    <property type="protein sequence ID" value="GBF02550.1"/>
    <property type="molecule type" value="Genomic_DNA"/>
</dbReference>
<dbReference type="PANTHER" id="PTHR33886">
    <property type="entry name" value="UNSATURATED RHAMNOGALACTURONAN HYDROLASE (EUROFUNG)"/>
    <property type="match status" value="1"/>
</dbReference>
<comment type="caution">
    <text evidence="2">The sequence shown here is derived from an EMBL/GenBank/DDBJ whole genome shotgun (WGS) entry which is preliminary data.</text>
</comment>
<keyword evidence="3" id="KW-1185">Reference proteome</keyword>
<dbReference type="PANTHER" id="PTHR33886:SF8">
    <property type="entry name" value="UNSATURATED RHAMNOGALACTURONAN HYDROLASE (EUROFUNG)"/>
    <property type="match status" value="1"/>
</dbReference>
<name>A0ABQ0NBV7_9LACO</name>
<dbReference type="InterPro" id="IPR008928">
    <property type="entry name" value="6-hairpin_glycosidase_sf"/>
</dbReference>
<dbReference type="RefSeq" id="WP_021729874.1">
    <property type="nucleotide sequence ID" value="NZ_AVAI01000001.1"/>
</dbReference>
<organism evidence="2 3">
    <name type="scientific">Lactiplantibacillus paraplantarum</name>
    <dbReference type="NCBI Taxonomy" id="60520"/>
    <lineage>
        <taxon>Bacteria</taxon>
        <taxon>Bacillati</taxon>
        <taxon>Bacillota</taxon>
        <taxon>Bacilli</taxon>
        <taxon>Lactobacillales</taxon>
        <taxon>Lactobacillaceae</taxon>
        <taxon>Lactiplantibacillus</taxon>
    </lineage>
</organism>
<evidence type="ECO:0000313" key="2">
    <source>
        <dbReference type="EMBL" id="GBF02550.1"/>
    </source>
</evidence>
<sequence length="374" mass="43466">MYRQYGTIRTDWSTKAANTMINREPEMNLKGKWEYEDGLMLNGMYAIYKDTHNTAYLDYIKHNIDEFITDGKIKSYHQYEWSLDFINNGKAVLDLYDETHDEKYKQIADILYGQLLQQPRTDTNVFWHKQIYPNQIWLDGLYMGSVFYARYQKTFNITDHLEDVVHQFLGSYEATLDTKTGLCYHAADTSRKAFWCDPQTGHSPHFWTRSIGWYVMAMVDVLEYLPTDINGHDQILDNLHNLLNALRQVADSQTNLWYQVTDEGDRPMNYLESSGSLMILNAIAKGLRMGYLDETDWGDFLATAYENALQQFISIDRHDYVNVNKIAHVGGLGGANKRDGSFAYYMSEPIVTNDHKGVGPFLLITNEMKKRLNH</sequence>
<dbReference type="InterPro" id="IPR010905">
    <property type="entry name" value="Glyco_hydro_88"/>
</dbReference>
<proteinExistence type="predicted"/>
<reference evidence="2 3" key="1">
    <citation type="submission" date="2017-04" db="EMBL/GenBank/DDBJ databases">
        <title>In vitro and in silico characterization of Lactobacillus paraplantarum D2-1, a starter culture for soymilk fermentation.</title>
        <authorList>
            <person name="Endo A."/>
            <person name="Sasaki F."/>
            <person name="Maeno S."/>
            <person name="Kanesaki Y."/>
            <person name="Kubota E."/>
            <person name="Torres G.A."/>
            <person name="Tomita S."/>
            <person name="Nakagawa J."/>
        </authorList>
    </citation>
    <scope>NUCLEOTIDE SEQUENCE [LARGE SCALE GENOMIC DNA]</scope>
    <source>
        <strain evidence="2 3">D2-1</strain>
    </source>
</reference>
<dbReference type="InterPro" id="IPR012341">
    <property type="entry name" value="6hp_glycosidase-like_sf"/>
</dbReference>
<dbReference type="InterPro" id="IPR052043">
    <property type="entry name" value="PolySaccharide_Degr_Enz"/>
</dbReference>
<keyword evidence="1" id="KW-0378">Hydrolase</keyword>
<dbReference type="Proteomes" id="UP000236162">
    <property type="component" value="Unassembled WGS sequence"/>
</dbReference>
<dbReference type="Pfam" id="PF07470">
    <property type="entry name" value="Glyco_hydro_88"/>
    <property type="match status" value="1"/>
</dbReference>
<gene>
    <name evidence="2" type="ORF">LPPLD21_02100</name>
</gene>